<proteinExistence type="inferred from homology"/>
<comment type="subunit">
    <text evidence="3">Monomer.</text>
</comment>
<evidence type="ECO:0000313" key="5">
    <source>
        <dbReference type="EMBL" id="MFC4410295.1"/>
    </source>
</evidence>
<dbReference type="Gene3D" id="3.40.50.1820">
    <property type="entry name" value="alpha/beta hydrolase"/>
    <property type="match status" value="1"/>
</dbReference>
<dbReference type="HAMAP" id="MF_01660">
    <property type="entry name" value="MenH"/>
    <property type="match status" value="1"/>
</dbReference>
<comment type="similarity">
    <text evidence="3">Belongs to the AB hydrolase superfamily. MenH family.</text>
</comment>
<dbReference type="InterPro" id="IPR000073">
    <property type="entry name" value="AB_hydrolase_1"/>
</dbReference>
<keyword evidence="6" id="KW-1185">Reference proteome</keyword>
<evidence type="ECO:0000256" key="2">
    <source>
        <dbReference type="ARBA" id="ARBA00023239"/>
    </source>
</evidence>
<dbReference type="GO" id="GO:0070205">
    <property type="term" value="F:2-succinyl-6-hydroxy-2,4-cyclohexadiene-1-carboxylate synthase activity"/>
    <property type="evidence" value="ECO:0007669"/>
    <property type="project" value="UniProtKB-EC"/>
</dbReference>
<comment type="caution">
    <text evidence="5">The sequence shown here is derived from an EMBL/GenBank/DDBJ whole genome shotgun (WGS) entry which is preliminary data.</text>
</comment>
<comment type="pathway">
    <text evidence="3">Quinol/quinone metabolism; menaquinone biosynthesis.</text>
</comment>
<name>A0ABV8X4E6_9LACT</name>
<comment type="pathway">
    <text evidence="3">Quinol/quinone metabolism; 1,4-dihydroxy-2-naphthoate biosynthesis; 1,4-dihydroxy-2-naphthoate from chorismate: step 3/7.</text>
</comment>
<feature type="domain" description="AB hydrolase-1" evidence="4">
    <location>
        <begin position="25"/>
        <end position="259"/>
    </location>
</feature>
<evidence type="ECO:0000256" key="3">
    <source>
        <dbReference type="HAMAP-Rule" id="MF_01660"/>
    </source>
</evidence>
<gene>
    <name evidence="3 5" type="primary">menH</name>
    <name evidence="5" type="ORF">ACFOZY_07575</name>
</gene>
<dbReference type="NCBIfam" id="TIGR03695">
    <property type="entry name" value="menH_SHCHC"/>
    <property type="match status" value="1"/>
</dbReference>
<organism evidence="5 6">
    <name type="scientific">Chungangia koreensis</name>
    <dbReference type="NCBI Taxonomy" id="752657"/>
    <lineage>
        <taxon>Bacteria</taxon>
        <taxon>Bacillati</taxon>
        <taxon>Bacillota</taxon>
        <taxon>Bacilli</taxon>
        <taxon>Lactobacillales</taxon>
        <taxon>Chungangia</taxon>
    </lineage>
</organism>
<dbReference type="PRINTS" id="PR00111">
    <property type="entry name" value="ABHYDROLASE"/>
</dbReference>
<evidence type="ECO:0000313" key="6">
    <source>
        <dbReference type="Proteomes" id="UP001595817"/>
    </source>
</evidence>
<accession>A0ABV8X4E6</accession>
<keyword evidence="1 3" id="KW-0474">Menaquinone biosynthesis</keyword>
<comment type="function">
    <text evidence="3">Catalyzes a proton abstraction reaction that results in 2,5-elimination of pyruvate from 2-succinyl-5-enolpyruvyl-6-hydroxy-3-cyclohexene-1-carboxylate (SEPHCHC) and the formation of 2-succinyl-6-hydroxy-2,4-cyclohexadiene-1-carboxylate (SHCHC).</text>
</comment>
<dbReference type="SUPFAM" id="SSF53474">
    <property type="entry name" value="alpha/beta-Hydrolases"/>
    <property type="match status" value="1"/>
</dbReference>
<reference evidence="6" key="1">
    <citation type="journal article" date="2019" name="Int. J. Syst. Evol. Microbiol.">
        <title>The Global Catalogue of Microorganisms (GCM) 10K type strain sequencing project: providing services to taxonomists for standard genome sequencing and annotation.</title>
        <authorList>
            <consortium name="The Broad Institute Genomics Platform"/>
            <consortium name="The Broad Institute Genome Sequencing Center for Infectious Disease"/>
            <person name="Wu L."/>
            <person name="Ma J."/>
        </authorList>
    </citation>
    <scope>NUCLEOTIDE SEQUENCE [LARGE SCALE GENOMIC DNA]</scope>
    <source>
        <strain evidence="6">CCUG 59778</strain>
    </source>
</reference>
<dbReference type="Pfam" id="PF00561">
    <property type="entry name" value="Abhydrolase_1"/>
    <property type="match status" value="1"/>
</dbReference>
<protein>
    <recommendedName>
        <fullName evidence="3">Putative 2-succinyl-6-hydroxy-2,4-cyclohexadiene-1-carboxylate synthase</fullName>
        <shortName evidence="3">SHCHC synthase</shortName>
        <ecNumber evidence="3">4.2.99.20</ecNumber>
    </recommendedName>
</protein>
<dbReference type="EC" id="4.2.99.20" evidence="3"/>
<dbReference type="EMBL" id="JBHSEC010000013">
    <property type="protein sequence ID" value="MFC4410295.1"/>
    <property type="molecule type" value="Genomic_DNA"/>
</dbReference>
<evidence type="ECO:0000256" key="1">
    <source>
        <dbReference type="ARBA" id="ARBA00022428"/>
    </source>
</evidence>
<keyword evidence="2 3" id="KW-0456">Lyase</keyword>
<dbReference type="PANTHER" id="PTHR42916">
    <property type="entry name" value="2-SUCCINYL-5-ENOLPYRUVYL-6-HYDROXY-3-CYCLOHEXENE-1-CARBOXYLATE SYNTHASE"/>
    <property type="match status" value="1"/>
</dbReference>
<dbReference type="RefSeq" id="WP_378153974.1">
    <property type="nucleotide sequence ID" value="NZ_JBHSEC010000013.1"/>
</dbReference>
<dbReference type="InterPro" id="IPR029058">
    <property type="entry name" value="AB_hydrolase_fold"/>
</dbReference>
<sequence length="275" mass="30636">MVSQLFSIRGINVHVKTWNPNASRTLILLHGFTGSTGTWEETVSNLPDSIKGVAIDLIGHGRTDAPGNPDRYGMSEQITDLDHVFNALALEHFTLLGYSMGGRIALSYALRYPERIEKLILESSSPGLEVESERKQRVKADQSLADRIESEGLEEFVNYWEGIPLFQSQKALCENKLQDIRKERLSQRTLGLANSLRGIGTGKQPSNWGRLDTLKFPVLLITGELDSKFCRIAGEMKKQLPNAESVIVKGAGHAIHVEKSEQFATIITEHLKEQN</sequence>
<dbReference type="Proteomes" id="UP001595817">
    <property type="component" value="Unassembled WGS sequence"/>
</dbReference>
<dbReference type="PANTHER" id="PTHR42916:SF1">
    <property type="entry name" value="PROTEIN PHYLLO, CHLOROPLASTIC"/>
    <property type="match status" value="1"/>
</dbReference>
<evidence type="ECO:0000259" key="4">
    <source>
        <dbReference type="Pfam" id="PF00561"/>
    </source>
</evidence>
<dbReference type="InterPro" id="IPR022485">
    <property type="entry name" value="SHCHC_synthase_MenH"/>
</dbReference>
<comment type="catalytic activity">
    <reaction evidence="3">
        <text>5-enolpyruvoyl-6-hydroxy-2-succinyl-cyclohex-3-ene-1-carboxylate = (1R,6R)-6-hydroxy-2-succinyl-cyclohexa-2,4-diene-1-carboxylate + pyruvate</text>
        <dbReference type="Rhea" id="RHEA:25597"/>
        <dbReference type="ChEBI" id="CHEBI:15361"/>
        <dbReference type="ChEBI" id="CHEBI:58689"/>
        <dbReference type="ChEBI" id="CHEBI:58818"/>
        <dbReference type="EC" id="4.2.99.20"/>
    </reaction>
</comment>